<name>A0AAD7ZZP5_DIPPU</name>
<dbReference type="PROSITE" id="PS50002">
    <property type="entry name" value="SH3"/>
    <property type="match status" value="1"/>
</dbReference>
<feature type="compositionally biased region" description="Polar residues" evidence="10">
    <location>
        <begin position="365"/>
        <end position="405"/>
    </location>
</feature>
<dbReference type="Pfam" id="PF12796">
    <property type="entry name" value="Ank_2"/>
    <property type="match status" value="1"/>
</dbReference>
<feature type="compositionally biased region" description="Low complexity" evidence="10">
    <location>
        <begin position="274"/>
        <end position="288"/>
    </location>
</feature>
<dbReference type="SMART" id="SM00326">
    <property type="entry name" value="SH3"/>
    <property type="match status" value="1"/>
</dbReference>
<feature type="repeat" description="ANK" evidence="7">
    <location>
        <begin position="700"/>
        <end position="732"/>
    </location>
</feature>
<dbReference type="PANTHER" id="PTHR24131">
    <property type="entry name" value="APOPTOSIS-STIMULATING OF P53 PROTEIN"/>
    <property type="match status" value="1"/>
</dbReference>
<dbReference type="InterPro" id="IPR036770">
    <property type="entry name" value="Ankyrin_rpt-contain_sf"/>
</dbReference>
<evidence type="ECO:0000256" key="4">
    <source>
        <dbReference type="ARBA" id="ARBA00022737"/>
    </source>
</evidence>
<dbReference type="SMART" id="SM00248">
    <property type="entry name" value="ANK"/>
    <property type="match status" value="2"/>
</dbReference>
<feature type="repeat" description="ANK" evidence="7">
    <location>
        <begin position="667"/>
        <end position="699"/>
    </location>
</feature>
<dbReference type="AlphaFoldDB" id="A0AAD7ZZP5"/>
<gene>
    <name evidence="12" type="ORF">L9F63_017145</name>
</gene>
<keyword evidence="6" id="KW-0539">Nucleus</keyword>
<feature type="compositionally biased region" description="Low complexity" evidence="10">
    <location>
        <begin position="461"/>
        <end position="473"/>
    </location>
</feature>
<proteinExistence type="predicted"/>
<feature type="compositionally biased region" description="Polar residues" evidence="10">
    <location>
        <begin position="560"/>
        <end position="581"/>
    </location>
</feature>
<evidence type="ECO:0000256" key="8">
    <source>
        <dbReference type="PROSITE-ProRule" id="PRU00192"/>
    </source>
</evidence>
<dbReference type="InterPro" id="IPR047163">
    <property type="entry name" value="ASPP1/2"/>
</dbReference>
<dbReference type="GO" id="GO:0042981">
    <property type="term" value="P:regulation of apoptotic process"/>
    <property type="evidence" value="ECO:0007669"/>
    <property type="project" value="InterPro"/>
</dbReference>
<keyword evidence="5 7" id="KW-0040">ANK repeat</keyword>
<dbReference type="PROSITE" id="PS50297">
    <property type="entry name" value="ANK_REP_REGION"/>
    <property type="match status" value="2"/>
</dbReference>
<dbReference type="Proteomes" id="UP001233999">
    <property type="component" value="Unassembled WGS sequence"/>
</dbReference>
<evidence type="ECO:0000256" key="5">
    <source>
        <dbReference type="ARBA" id="ARBA00023043"/>
    </source>
</evidence>
<dbReference type="InterPro" id="IPR002110">
    <property type="entry name" value="Ankyrin_rpt"/>
</dbReference>
<keyword evidence="13" id="KW-1185">Reference proteome</keyword>
<feature type="compositionally biased region" description="Low complexity" evidence="10">
    <location>
        <begin position="335"/>
        <end position="364"/>
    </location>
</feature>
<dbReference type="GO" id="GO:0006915">
    <property type="term" value="P:apoptotic process"/>
    <property type="evidence" value="ECO:0007669"/>
    <property type="project" value="UniProtKB-KW"/>
</dbReference>
<feature type="domain" description="SH3" evidence="11">
    <location>
        <begin position="766"/>
        <end position="828"/>
    </location>
</feature>
<dbReference type="EMBL" id="JASPKZ010004921">
    <property type="protein sequence ID" value="KAJ9589656.1"/>
    <property type="molecule type" value="Genomic_DNA"/>
</dbReference>
<evidence type="ECO:0000256" key="10">
    <source>
        <dbReference type="SAM" id="MobiDB-lite"/>
    </source>
</evidence>
<protein>
    <recommendedName>
        <fullName evidence="11">SH3 domain-containing protein</fullName>
    </recommendedName>
</protein>
<dbReference type="PRINTS" id="PR00452">
    <property type="entry name" value="SH3DOMAIN"/>
</dbReference>
<dbReference type="InterPro" id="IPR036028">
    <property type="entry name" value="SH3-like_dom_sf"/>
</dbReference>
<reference evidence="12" key="2">
    <citation type="submission" date="2023-05" db="EMBL/GenBank/DDBJ databases">
        <authorList>
            <person name="Fouks B."/>
        </authorList>
    </citation>
    <scope>NUCLEOTIDE SEQUENCE</scope>
    <source>
        <strain evidence="12">Stay&amp;Tobe</strain>
        <tissue evidence="12">Testes</tissue>
    </source>
</reference>
<feature type="region of interest" description="Disordered" evidence="10">
    <location>
        <begin position="550"/>
        <end position="581"/>
    </location>
</feature>
<comment type="caution">
    <text evidence="12">The sequence shown here is derived from an EMBL/GenBank/DDBJ whole genome shotgun (WGS) entry which is preliminary data.</text>
</comment>
<accession>A0AAD7ZZP5</accession>
<feature type="compositionally biased region" description="Pro residues" evidence="10">
    <location>
        <begin position="474"/>
        <end position="483"/>
    </location>
</feature>
<evidence type="ECO:0000256" key="6">
    <source>
        <dbReference type="ARBA" id="ARBA00023242"/>
    </source>
</evidence>
<dbReference type="SUPFAM" id="SSF48403">
    <property type="entry name" value="Ankyrin repeat"/>
    <property type="match status" value="1"/>
</dbReference>
<dbReference type="CDD" id="cd11807">
    <property type="entry name" value="SH3_ASPP"/>
    <property type="match status" value="1"/>
</dbReference>
<evidence type="ECO:0000313" key="13">
    <source>
        <dbReference type="Proteomes" id="UP001233999"/>
    </source>
</evidence>
<feature type="compositionally biased region" description="Low complexity" evidence="10">
    <location>
        <begin position="413"/>
        <end position="425"/>
    </location>
</feature>
<organism evidence="12 13">
    <name type="scientific">Diploptera punctata</name>
    <name type="common">Pacific beetle cockroach</name>
    <dbReference type="NCBI Taxonomy" id="6984"/>
    <lineage>
        <taxon>Eukaryota</taxon>
        <taxon>Metazoa</taxon>
        <taxon>Ecdysozoa</taxon>
        <taxon>Arthropoda</taxon>
        <taxon>Hexapoda</taxon>
        <taxon>Insecta</taxon>
        <taxon>Pterygota</taxon>
        <taxon>Neoptera</taxon>
        <taxon>Polyneoptera</taxon>
        <taxon>Dictyoptera</taxon>
        <taxon>Blattodea</taxon>
        <taxon>Blaberoidea</taxon>
        <taxon>Blaberidae</taxon>
        <taxon>Diplopterinae</taxon>
        <taxon>Diploptera</taxon>
    </lineage>
</organism>
<evidence type="ECO:0000256" key="2">
    <source>
        <dbReference type="ARBA" id="ARBA00022443"/>
    </source>
</evidence>
<keyword evidence="9" id="KW-0175">Coiled coil</keyword>
<feature type="region of interest" description="Disordered" evidence="10">
    <location>
        <begin position="329"/>
        <end position="497"/>
    </location>
</feature>
<dbReference type="PROSITE" id="PS50088">
    <property type="entry name" value="ANK_REPEAT"/>
    <property type="match status" value="2"/>
</dbReference>
<dbReference type="Gene3D" id="1.25.40.20">
    <property type="entry name" value="Ankyrin repeat-containing domain"/>
    <property type="match status" value="1"/>
</dbReference>
<keyword evidence="2 8" id="KW-0728">SH3 domain</keyword>
<evidence type="ECO:0000259" key="11">
    <source>
        <dbReference type="PROSITE" id="PS50002"/>
    </source>
</evidence>
<sequence>MACRQQHQIDSQHQLLVAKEQRLRFLKQQEARHHQVAAENERLRRLRDRVEAQELKLRKLRALRGQVDQNKLNNASLTSDLDSIRAQFNEKEKELSLAVAKVEELTRQLEEHKRGRGANQQQQQSPSPAALELEKLRRELMYRNKLNEQQNARLCQQREALSQRHEEMSNIDKRISELQDRLHRKRMLNQQMANQISAASNKQQYHHKGKLLRPLTSGNIAAIEPYHHVPIVQDNVGKEEFGGSKSDPKYQTLPYNTKFTVNFVSTNKPNDETNNNNNNVNNINNNINNNNINSTQQLMTCPGRGPSTVRYICLLIGQRPFGTYAARGQPVGGASSTTSSTSSLATSSSSSSNTTNSSNGVSTNHQKPVSSVAPTSVQHQKPSPIYQTSSTKIHPVQPQTLSFTPQGLLRELSPPQSSSTPVSTPDGTQEVRHITNKPALPPKPAIPVKPTPPPRQTQHCTETPAESTPAEIETPPPPPPTSEPPEEVNVPNQRRFAGVGGNDVLPIIKARPLTIKKQPPSELPKLKSVNSNVSVSINRRIEMPPAFLFPETEAPPADLVSSSTPDSGNSNASGEDATEQTCELDNNNVETKTDNSNEQQITETDNMHVVVRRAKKGNLKAGASSKVARRVSFDPLALLLDASLEGELELVRKTATQVSNPSAANDEGITALHNAICAGHLDIVKFLVEFGCDVNAQDSDGWTPLHCAASCNNLAMVRFLVEHGACIFATTLSDHETAAEKCEEDEEGFDGCSEYLYSIQEKLGIRSNGVVYAVYDYEAHNPDELSFKEGDKLIVLRKGDEWEREWWWSRLNDQEGYVPRNLLGLHPRVQASKKPPE</sequence>
<feature type="compositionally biased region" description="Pro residues" evidence="10">
    <location>
        <begin position="439"/>
        <end position="455"/>
    </location>
</feature>
<evidence type="ECO:0000256" key="9">
    <source>
        <dbReference type="SAM" id="Coils"/>
    </source>
</evidence>
<dbReference type="GO" id="GO:0002039">
    <property type="term" value="F:p53 binding"/>
    <property type="evidence" value="ECO:0007669"/>
    <property type="project" value="InterPro"/>
</dbReference>
<dbReference type="GO" id="GO:0005634">
    <property type="term" value="C:nucleus"/>
    <property type="evidence" value="ECO:0007669"/>
    <property type="project" value="UniProtKB-SubCell"/>
</dbReference>
<dbReference type="PANTHER" id="PTHR24131:SF10">
    <property type="entry name" value="ANKYRIN-REPEAT, SH3-DOMAIN, AND PROLINE-RICH-REGION CONTAINING PROTEIN, ISOFORM B"/>
    <property type="match status" value="1"/>
</dbReference>
<feature type="region of interest" description="Disordered" evidence="10">
    <location>
        <begin position="267"/>
        <end position="288"/>
    </location>
</feature>
<dbReference type="Pfam" id="PF00018">
    <property type="entry name" value="SH3_1"/>
    <property type="match status" value="1"/>
</dbReference>
<evidence type="ECO:0000256" key="1">
    <source>
        <dbReference type="ARBA" id="ARBA00004123"/>
    </source>
</evidence>
<keyword evidence="4" id="KW-0677">Repeat</keyword>
<dbReference type="InterPro" id="IPR001452">
    <property type="entry name" value="SH3_domain"/>
</dbReference>
<evidence type="ECO:0000256" key="3">
    <source>
        <dbReference type="ARBA" id="ARBA00022703"/>
    </source>
</evidence>
<evidence type="ECO:0000313" key="12">
    <source>
        <dbReference type="EMBL" id="KAJ9589656.1"/>
    </source>
</evidence>
<evidence type="ECO:0000256" key="7">
    <source>
        <dbReference type="PROSITE-ProRule" id="PRU00023"/>
    </source>
</evidence>
<keyword evidence="3" id="KW-0053">Apoptosis</keyword>
<dbReference type="FunFam" id="1.25.40.20:FF:000008">
    <property type="entry name" value="Apoptosis-stimulating of p53 protein 2 isoform 1"/>
    <property type="match status" value="1"/>
</dbReference>
<comment type="subcellular location">
    <subcellularLocation>
        <location evidence="1">Nucleus</location>
    </subcellularLocation>
</comment>
<reference evidence="12" key="1">
    <citation type="journal article" date="2023" name="IScience">
        <title>Live-bearing cockroach genome reveals convergent evolutionary mechanisms linked to viviparity in insects and beyond.</title>
        <authorList>
            <person name="Fouks B."/>
            <person name="Harrison M.C."/>
            <person name="Mikhailova A.A."/>
            <person name="Marchal E."/>
            <person name="English S."/>
            <person name="Carruthers M."/>
            <person name="Jennings E.C."/>
            <person name="Chiamaka E.L."/>
            <person name="Frigard R.A."/>
            <person name="Pippel M."/>
            <person name="Attardo G.M."/>
            <person name="Benoit J.B."/>
            <person name="Bornberg-Bauer E."/>
            <person name="Tobe S.S."/>
        </authorList>
    </citation>
    <scope>NUCLEOTIDE SEQUENCE</scope>
    <source>
        <strain evidence="12">Stay&amp;Tobe</strain>
    </source>
</reference>
<dbReference type="SUPFAM" id="SSF50044">
    <property type="entry name" value="SH3-domain"/>
    <property type="match status" value="1"/>
</dbReference>
<feature type="coiled-coil region" evidence="9">
    <location>
        <begin position="26"/>
        <end position="115"/>
    </location>
</feature>